<dbReference type="EMBL" id="FOJI01000003">
    <property type="protein sequence ID" value="SEV99980.1"/>
    <property type="molecule type" value="Genomic_DNA"/>
</dbReference>
<evidence type="ECO:0000313" key="1">
    <source>
        <dbReference type="EMBL" id="SEV99980.1"/>
    </source>
</evidence>
<organism evidence="1 2">
    <name type="scientific">[Clostridium] fimetarium</name>
    <dbReference type="NCBI Taxonomy" id="99656"/>
    <lineage>
        <taxon>Bacteria</taxon>
        <taxon>Bacillati</taxon>
        <taxon>Bacillota</taxon>
        <taxon>Clostridia</taxon>
        <taxon>Lachnospirales</taxon>
        <taxon>Lachnospiraceae</taxon>
    </lineage>
</organism>
<dbReference type="STRING" id="99656.SAMN05421659_10358"/>
<proteinExistence type="predicted"/>
<dbReference type="RefSeq" id="WP_092451128.1">
    <property type="nucleotide sequence ID" value="NZ_FOJI01000003.1"/>
</dbReference>
<dbReference type="Proteomes" id="UP000199701">
    <property type="component" value="Unassembled WGS sequence"/>
</dbReference>
<accession>A0A1I0NFF7</accession>
<sequence length="345" mass="39207">MNIQGQVVTHKAFGKGTVLSTDCNHIVISFAKVGEKTLQFPDVFISFLKADDVTVSQYVEGLIEKKKQQEKKERERKELEYQKHDQAFDKKVKAGYKKMARANIAFKCNFCDGGRSDKQVGYHGVCSDPIINNNIEVEHRTWCSSDNSACFNYFNGKISREALDNICEDGGFVCYESQMLRDWKALAGIVQNGDRKGDPMKLHQVQRNSLCVLTTRNPGSRESDRYIFGVFLVDDTYEGDGEDEGYVSTSSKYKLKLSPKEAQKILFWNYHSNSNNPAVPAWNSGLHRYFQDDVAIQILRDIVEVKKETSDYLLAEEFLDYFCNISHVNIAEIASPSGALKRKVI</sequence>
<gene>
    <name evidence="1" type="ORF">SAMN05421659_10358</name>
</gene>
<name>A0A1I0NFF7_9FIRM</name>
<dbReference type="OrthoDB" id="2068443at2"/>
<protein>
    <submittedName>
        <fullName evidence="1">Uncharacterized protein</fullName>
    </submittedName>
</protein>
<evidence type="ECO:0000313" key="2">
    <source>
        <dbReference type="Proteomes" id="UP000199701"/>
    </source>
</evidence>
<reference evidence="1 2" key="1">
    <citation type="submission" date="2016-10" db="EMBL/GenBank/DDBJ databases">
        <authorList>
            <person name="de Groot N.N."/>
        </authorList>
    </citation>
    <scope>NUCLEOTIDE SEQUENCE [LARGE SCALE GENOMIC DNA]</scope>
    <source>
        <strain evidence="1 2">DSM 9179</strain>
    </source>
</reference>
<dbReference type="AlphaFoldDB" id="A0A1I0NFF7"/>
<keyword evidence="2" id="KW-1185">Reference proteome</keyword>